<dbReference type="SMART" id="SM00657">
    <property type="entry name" value="RPOL4c"/>
    <property type="match status" value="1"/>
</dbReference>
<evidence type="ECO:0000313" key="10">
    <source>
        <dbReference type="EMBL" id="KJB28391.1"/>
    </source>
</evidence>
<keyword evidence="8" id="KW-1133">Transmembrane helix</keyword>
<keyword evidence="8" id="KW-0812">Transmembrane</keyword>
<evidence type="ECO:0000256" key="3">
    <source>
        <dbReference type="ARBA" id="ARBA00016672"/>
    </source>
</evidence>
<keyword evidence="8" id="KW-0472">Membrane</keyword>
<dbReference type="PANTHER" id="PTHR15561:SF0">
    <property type="entry name" value="DNA-DIRECTED RNA POLYMERASE III SUBUNIT RPC9"/>
    <property type="match status" value="1"/>
</dbReference>
<dbReference type="InterPro" id="IPR006590">
    <property type="entry name" value="RNA_pol_Rpb4/RPC9_core"/>
</dbReference>
<evidence type="ECO:0000256" key="2">
    <source>
        <dbReference type="ARBA" id="ARBA00006898"/>
    </source>
</evidence>
<dbReference type="InterPro" id="IPR038324">
    <property type="entry name" value="Rpb4/RPC9_sf"/>
</dbReference>
<dbReference type="GO" id="GO:0006384">
    <property type="term" value="P:transcription initiation at RNA polymerase III promoter"/>
    <property type="evidence" value="ECO:0007669"/>
    <property type="project" value="InterPro"/>
</dbReference>
<evidence type="ECO:0000259" key="9">
    <source>
        <dbReference type="SMART" id="SM00657"/>
    </source>
</evidence>
<dbReference type="GO" id="GO:0000166">
    <property type="term" value="F:nucleotide binding"/>
    <property type="evidence" value="ECO:0007669"/>
    <property type="project" value="InterPro"/>
</dbReference>
<feature type="compositionally biased region" description="Basic and acidic residues" evidence="7">
    <location>
        <begin position="196"/>
        <end position="236"/>
    </location>
</feature>
<dbReference type="SUPFAM" id="SSF47819">
    <property type="entry name" value="HRDC-like"/>
    <property type="match status" value="1"/>
</dbReference>
<evidence type="ECO:0000256" key="7">
    <source>
        <dbReference type="SAM" id="MobiDB-lite"/>
    </source>
</evidence>
<evidence type="ECO:0000256" key="1">
    <source>
        <dbReference type="ARBA" id="ARBA00004123"/>
    </source>
</evidence>
<sequence length="248" mass="28360">MLVEVKKPRLQPINPQPIQLCLLFFPAGAAGSFFSFFIFFFHFFRWFSLYRPPRLLLQKPIAVSGGLDAYPRVWPPFRKEANAGALTNFEVLDFLRSRGASKDPTRVIVPIAPSEFKVYDYLVESAACNQTKEHVKEFLERCKSYKLAKAEVLNIINLRPSALVEIDPIIEESEKRFGEQLEELVNLVVEVLPEPPTRKLPEPESNEVKEDTMDGKNMDEDKTETVTVEQIDKDQTEPNEDGEQIVVS</sequence>
<evidence type="ECO:0000313" key="11">
    <source>
        <dbReference type="Proteomes" id="UP000032304"/>
    </source>
</evidence>
<dbReference type="InterPro" id="IPR005574">
    <property type="entry name" value="Rpb4/RPC9"/>
</dbReference>
<dbReference type="Gene3D" id="1.20.1250.40">
    <property type="match status" value="1"/>
</dbReference>
<evidence type="ECO:0000256" key="6">
    <source>
        <dbReference type="ARBA" id="ARBA00023242"/>
    </source>
</evidence>
<dbReference type="InterPro" id="IPR010997">
    <property type="entry name" value="HRDC-like_sf"/>
</dbReference>
<dbReference type="Pfam" id="PF03874">
    <property type="entry name" value="RNA_pol_Rpb4"/>
    <property type="match status" value="1"/>
</dbReference>
<accession>A0A0D2RFK0</accession>
<evidence type="ECO:0000256" key="8">
    <source>
        <dbReference type="SAM" id="Phobius"/>
    </source>
</evidence>
<feature type="region of interest" description="Disordered" evidence="7">
    <location>
        <begin position="195"/>
        <end position="248"/>
    </location>
</feature>
<feature type="transmembrane region" description="Helical" evidence="8">
    <location>
        <begin position="20"/>
        <end position="44"/>
    </location>
</feature>
<dbReference type="Gramene" id="KJB28391">
    <property type="protein sequence ID" value="KJB28391"/>
    <property type="gene ID" value="B456_005G045300"/>
</dbReference>
<evidence type="ECO:0000256" key="5">
    <source>
        <dbReference type="ARBA" id="ARBA00023163"/>
    </source>
</evidence>
<dbReference type="PANTHER" id="PTHR15561">
    <property type="entry name" value="CALCITONIN GENE-RELATED PEPTIDE-RECEPTOR COMPONENT PROTEIN"/>
    <property type="match status" value="1"/>
</dbReference>
<gene>
    <name evidence="10" type="ORF">B456_005G045300</name>
</gene>
<keyword evidence="5" id="KW-0804">Transcription</keyword>
<proteinExistence type="inferred from homology"/>
<dbReference type="EMBL" id="CM001744">
    <property type="protein sequence ID" value="KJB28391.1"/>
    <property type="molecule type" value="Genomic_DNA"/>
</dbReference>
<dbReference type="InterPro" id="IPR038846">
    <property type="entry name" value="RPC9"/>
</dbReference>
<dbReference type="eggNOG" id="KOG4168">
    <property type="taxonomic scope" value="Eukaryota"/>
</dbReference>
<name>A0A0D2RFK0_GOSRA</name>
<dbReference type="FunFam" id="1.20.1250.40:FF:000008">
    <property type="entry name" value="RNA polymerase II, Rpb4, core protein"/>
    <property type="match status" value="1"/>
</dbReference>
<dbReference type="STRING" id="29730.A0A0D2RFK0"/>
<organism evidence="10 11">
    <name type="scientific">Gossypium raimondii</name>
    <name type="common">Peruvian cotton</name>
    <name type="synonym">Gossypium klotzschianum subsp. raimondii</name>
    <dbReference type="NCBI Taxonomy" id="29730"/>
    <lineage>
        <taxon>Eukaryota</taxon>
        <taxon>Viridiplantae</taxon>
        <taxon>Streptophyta</taxon>
        <taxon>Embryophyta</taxon>
        <taxon>Tracheophyta</taxon>
        <taxon>Spermatophyta</taxon>
        <taxon>Magnoliopsida</taxon>
        <taxon>eudicotyledons</taxon>
        <taxon>Gunneridae</taxon>
        <taxon>Pentapetalae</taxon>
        <taxon>rosids</taxon>
        <taxon>malvids</taxon>
        <taxon>Malvales</taxon>
        <taxon>Malvaceae</taxon>
        <taxon>Malvoideae</taxon>
        <taxon>Gossypium</taxon>
    </lineage>
</organism>
<reference evidence="10 11" key="1">
    <citation type="journal article" date="2012" name="Nature">
        <title>Repeated polyploidization of Gossypium genomes and the evolution of spinnable cotton fibres.</title>
        <authorList>
            <person name="Paterson A.H."/>
            <person name="Wendel J.F."/>
            <person name="Gundlach H."/>
            <person name="Guo H."/>
            <person name="Jenkins J."/>
            <person name="Jin D."/>
            <person name="Llewellyn D."/>
            <person name="Showmaker K.C."/>
            <person name="Shu S."/>
            <person name="Udall J."/>
            <person name="Yoo M.J."/>
            <person name="Byers R."/>
            <person name="Chen W."/>
            <person name="Doron-Faigenboim A."/>
            <person name="Duke M.V."/>
            <person name="Gong L."/>
            <person name="Grimwood J."/>
            <person name="Grover C."/>
            <person name="Grupp K."/>
            <person name="Hu G."/>
            <person name="Lee T.H."/>
            <person name="Li J."/>
            <person name="Lin L."/>
            <person name="Liu T."/>
            <person name="Marler B.S."/>
            <person name="Page J.T."/>
            <person name="Roberts A.W."/>
            <person name="Romanel E."/>
            <person name="Sanders W.S."/>
            <person name="Szadkowski E."/>
            <person name="Tan X."/>
            <person name="Tang H."/>
            <person name="Xu C."/>
            <person name="Wang J."/>
            <person name="Wang Z."/>
            <person name="Zhang D."/>
            <person name="Zhang L."/>
            <person name="Ashrafi H."/>
            <person name="Bedon F."/>
            <person name="Bowers J.E."/>
            <person name="Brubaker C.L."/>
            <person name="Chee P.W."/>
            <person name="Das S."/>
            <person name="Gingle A.R."/>
            <person name="Haigler C.H."/>
            <person name="Harker D."/>
            <person name="Hoffmann L.V."/>
            <person name="Hovav R."/>
            <person name="Jones D.C."/>
            <person name="Lemke C."/>
            <person name="Mansoor S."/>
            <person name="ur Rahman M."/>
            <person name="Rainville L.N."/>
            <person name="Rambani A."/>
            <person name="Reddy U.K."/>
            <person name="Rong J.K."/>
            <person name="Saranga Y."/>
            <person name="Scheffler B.E."/>
            <person name="Scheffler J.A."/>
            <person name="Stelly D.M."/>
            <person name="Triplett B.A."/>
            <person name="Van Deynze A."/>
            <person name="Vaslin M.F."/>
            <person name="Waghmare V.N."/>
            <person name="Walford S.A."/>
            <person name="Wright R.J."/>
            <person name="Zaki E.A."/>
            <person name="Zhang T."/>
            <person name="Dennis E.S."/>
            <person name="Mayer K.F."/>
            <person name="Peterson D.G."/>
            <person name="Rokhsar D.S."/>
            <person name="Wang X."/>
            <person name="Schmutz J."/>
        </authorList>
    </citation>
    <scope>NUCLEOTIDE SEQUENCE [LARGE SCALE GENOMIC DNA]</scope>
</reference>
<dbReference type="OMA" id="FSDQCED"/>
<feature type="domain" description="RNA polymerase Rpb4/RPC9 core" evidence="9">
    <location>
        <begin position="78"/>
        <end position="195"/>
    </location>
</feature>
<dbReference type="Proteomes" id="UP000032304">
    <property type="component" value="Chromosome 5"/>
</dbReference>
<evidence type="ECO:0000256" key="4">
    <source>
        <dbReference type="ARBA" id="ARBA00022478"/>
    </source>
</evidence>
<keyword evidence="4" id="KW-0240">DNA-directed RNA polymerase</keyword>
<comment type="similarity">
    <text evidence="2">Belongs to the eukaryotic RPC9 RNA polymerase subunit family.</text>
</comment>
<dbReference type="AlphaFoldDB" id="A0A0D2RFK0"/>
<feature type="compositionally biased region" description="Acidic residues" evidence="7">
    <location>
        <begin position="237"/>
        <end position="248"/>
    </location>
</feature>
<comment type="subcellular location">
    <subcellularLocation>
        <location evidence="1">Nucleus</location>
    </subcellularLocation>
</comment>
<keyword evidence="6" id="KW-0539">Nucleus</keyword>
<dbReference type="GO" id="GO:0005666">
    <property type="term" value="C:RNA polymerase III complex"/>
    <property type="evidence" value="ECO:0007669"/>
    <property type="project" value="InterPro"/>
</dbReference>
<keyword evidence="11" id="KW-1185">Reference proteome</keyword>
<protein>
    <recommendedName>
        <fullName evidence="3">DNA-directed RNA polymerase III subunit RPC9</fullName>
    </recommendedName>
</protein>